<dbReference type="GO" id="GO:0005634">
    <property type="term" value="C:nucleus"/>
    <property type="evidence" value="ECO:0007669"/>
    <property type="project" value="UniProtKB-SubCell"/>
</dbReference>
<keyword evidence="5" id="KW-0804">Transcription</keyword>
<organism evidence="8 9">
    <name type="scientific">Romanomermis culicivorax</name>
    <name type="common">Nematode worm</name>
    <dbReference type="NCBI Taxonomy" id="13658"/>
    <lineage>
        <taxon>Eukaryota</taxon>
        <taxon>Metazoa</taxon>
        <taxon>Ecdysozoa</taxon>
        <taxon>Nematoda</taxon>
        <taxon>Enoplea</taxon>
        <taxon>Dorylaimia</taxon>
        <taxon>Mermithida</taxon>
        <taxon>Mermithoidea</taxon>
        <taxon>Mermithidae</taxon>
        <taxon>Romanomermis</taxon>
    </lineage>
</organism>
<evidence type="ECO:0000256" key="1">
    <source>
        <dbReference type="ARBA" id="ARBA00004123"/>
    </source>
</evidence>
<sequence>FSTTVSPHSSTTAFVPALSNALTISPADLLDIKSLTATPNLHAPRPSTSSAAASSFVLSPPWEGRSICSSKIRLCEFSAYCLITPTRKHDIVYISDDVTYDDPILEEIDISQIHEKFSSGPQGLRELYRRGPQNAFFLVKFWADISFNIIDEQNTVFAVDSRYESTENMTIAVSTKACSFGSMVVEKVEHEYARFENGRFVYRIQRSPLCEYMNNFILRLKTLPQRQLMNSVLEHFTILQLVTCKETQEVLLCIAIVLEVSEGDGSQHRLYRLTYDENNNNNMNKIPLITYNFYTSISAVPLQRRTQRFEHVSGAQKLPGKNSAFRPSYLGRVDSPRIFSH</sequence>
<keyword evidence="2" id="KW-0217">Developmental protein</keyword>
<dbReference type="OMA" id="QPGSSQX"/>
<dbReference type="InterPro" id="IPR041086">
    <property type="entry name" value="YBD"/>
</dbReference>
<dbReference type="InterPro" id="IPR050937">
    <property type="entry name" value="TEC1_TEAD_TF"/>
</dbReference>
<dbReference type="GO" id="GO:0000981">
    <property type="term" value="F:DNA-binding transcription factor activity, RNA polymerase II-specific"/>
    <property type="evidence" value="ECO:0007669"/>
    <property type="project" value="TreeGrafter"/>
</dbReference>
<dbReference type="Proteomes" id="UP000887565">
    <property type="component" value="Unplaced"/>
</dbReference>
<keyword evidence="3" id="KW-0805">Transcription regulation</keyword>
<accession>A0A915J4G6</accession>
<dbReference type="GO" id="GO:0048568">
    <property type="term" value="P:embryonic organ development"/>
    <property type="evidence" value="ECO:0007669"/>
    <property type="project" value="TreeGrafter"/>
</dbReference>
<reference evidence="9" key="1">
    <citation type="submission" date="2022-11" db="UniProtKB">
        <authorList>
            <consortium name="WormBaseParasite"/>
        </authorList>
    </citation>
    <scope>IDENTIFICATION</scope>
</reference>
<keyword evidence="6" id="KW-0539">Nucleus</keyword>
<name>A0A915J4G6_ROMCU</name>
<comment type="subcellular location">
    <subcellularLocation>
        <location evidence="1">Nucleus</location>
    </subcellularLocation>
</comment>
<dbReference type="Gene3D" id="2.70.50.80">
    <property type="match status" value="1"/>
</dbReference>
<dbReference type="FunFam" id="2.70.50.80:FF:000005">
    <property type="entry name" value="Transcription enhancer factor-like protein egl-44"/>
    <property type="match status" value="1"/>
</dbReference>
<dbReference type="PANTHER" id="PTHR11834">
    <property type="entry name" value="TRANSCRIPTIONAL ENHANCER FACTOR TEF RELATED"/>
    <property type="match status" value="1"/>
</dbReference>
<dbReference type="GO" id="GO:0000978">
    <property type="term" value="F:RNA polymerase II cis-regulatory region sequence-specific DNA binding"/>
    <property type="evidence" value="ECO:0007669"/>
    <property type="project" value="TreeGrafter"/>
</dbReference>
<evidence type="ECO:0000256" key="6">
    <source>
        <dbReference type="ARBA" id="ARBA00023242"/>
    </source>
</evidence>
<dbReference type="AlphaFoldDB" id="A0A915J4G6"/>
<evidence type="ECO:0000256" key="3">
    <source>
        <dbReference type="ARBA" id="ARBA00023015"/>
    </source>
</evidence>
<dbReference type="PANTHER" id="PTHR11834:SF0">
    <property type="entry name" value="PROTEIN SCALLOPED"/>
    <property type="match status" value="1"/>
</dbReference>
<evidence type="ECO:0000313" key="9">
    <source>
        <dbReference type="WBParaSite" id="nRc.2.0.1.t21311-RA"/>
    </source>
</evidence>
<evidence type="ECO:0000256" key="5">
    <source>
        <dbReference type="ARBA" id="ARBA00023163"/>
    </source>
</evidence>
<keyword evidence="8" id="KW-1185">Reference proteome</keyword>
<evidence type="ECO:0000259" key="7">
    <source>
        <dbReference type="Pfam" id="PF17725"/>
    </source>
</evidence>
<feature type="domain" description="YAP binding" evidence="7">
    <location>
        <begin position="70"/>
        <end position="273"/>
    </location>
</feature>
<proteinExistence type="predicted"/>
<dbReference type="GO" id="GO:0035329">
    <property type="term" value="P:hippo signaling"/>
    <property type="evidence" value="ECO:0007669"/>
    <property type="project" value="TreeGrafter"/>
</dbReference>
<evidence type="ECO:0000313" key="8">
    <source>
        <dbReference type="Proteomes" id="UP000887565"/>
    </source>
</evidence>
<keyword evidence="4" id="KW-0238">DNA-binding</keyword>
<dbReference type="GO" id="GO:0005667">
    <property type="term" value="C:transcription regulator complex"/>
    <property type="evidence" value="ECO:0007669"/>
    <property type="project" value="TreeGrafter"/>
</dbReference>
<protein>
    <submittedName>
        <fullName evidence="9">YAP binding domain-containing protein</fullName>
    </submittedName>
</protein>
<dbReference type="Pfam" id="PF17725">
    <property type="entry name" value="YBD"/>
    <property type="match status" value="1"/>
</dbReference>
<dbReference type="WBParaSite" id="nRc.2.0.1.t21311-RA">
    <property type="protein sequence ID" value="nRc.2.0.1.t21311-RA"/>
    <property type="gene ID" value="nRc.2.0.1.g21311"/>
</dbReference>
<evidence type="ECO:0000256" key="2">
    <source>
        <dbReference type="ARBA" id="ARBA00022473"/>
    </source>
</evidence>
<evidence type="ECO:0000256" key="4">
    <source>
        <dbReference type="ARBA" id="ARBA00023125"/>
    </source>
</evidence>